<dbReference type="Pfam" id="PF19835">
    <property type="entry name" value="SegE_GIY-YIG"/>
    <property type="match status" value="1"/>
</dbReference>
<dbReference type="EMBL" id="MF351863">
    <property type="protein sequence ID" value="ASR76225.1"/>
    <property type="molecule type" value="Genomic_DNA"/>
</dbReference>
<dbReference type="InterPro" id="IPR045566">
    <property type="entry name" value="SegE-like_GIY-YIG"/>
</dbReference>
<dbReference type="Gene3D" id="3.40.1440.10">
    <property type="entry name" value="GIY-YIG endonuclease"/>
    <property type="match status" value="1"/>
</dbReference>
<dbReference type="GeneID" id="54981512"/>
<proteinExistence type="predicted"/>
<organism evidence="2 3">
    <name type="scientific">Synechococcus phage Bellamy</name>
    <dbReference type="NCBI Taxonomy" id="2023996"/>
    <lineage>
        <taxon>Viruses</taxon>
        <taxon>Duplodnaviria</taxon>
        <taxon>Heunggongvirae</taxon>
        <taxon>Uroviricota</taxon>
        <taxon>Caudoviricetes</taxon>
        <taxon>Pantevenvirales</taxon>
        <taxon>Kyanoviridae</taxon>
        <taxon>Bellamyvirus</taxon>
        <taxon>Bellamyvirus bellamy</taxon>
    </lineage>
</organism>
<protein>
    <recommendedName>
        <fullName evidence="1">Putative endonuclease SegE-like GIY-YIG domain-containing protein</fullName>
    </recommendedName>
</protein>
<keyword evidence="3" id="KW-1185">Reference proteome</keyword>
<feature type="domain" description="Putative endonuclease SegE-like GIY-YIG" evidence="1">
    <location>
        <begin position="11"/>
        <end position="133"/>
    </location>
</feature>
<gene>
    <name evidence="2" type="primary">182</name>
    <name evidence="2" type="ORF">PBI_BELLAMY_182</name>
</gene>
<dbReference type="KEGG" id="vg:54981512"/>
<evidence type="ECO:0000313" key="3">
    <source>
        <dbReference type="Proteomes" id="UP000221247"/>
    </source>
</evidence>
<reference evidence="2 3" key="1">
    <citation type="submission" date="2017-06" db="EMBL/GenBank/DDBJ databases">
        <authorList>
            <person name="Kim H.J."/>
            <person name="Triplett B.A."/>
        </authorList>
    </citation>
    <scope>NUCLEOTIDE SEQUENCE [LARGE SCALE GENOMIC DNA]</scope>
</reference>
<name>A0A222YY63_9CAUD</name>
<dbReference type="InterPro" id="IPR035901">
    <property type="entry name" value="GIY-YIG_endonuc_sf"/>
</dbReference>
<dbReference type="RefSeq" id="YP_009791338.1">
    <property type="nucleotide sequence ID" value="NC_047838.1"/>
</dbReference>
<dbReference type="Proteomes" id="UP000221247">
    <property type="component" value="Segment"/>
</dbReference>
<evidence type="ECO:0000259" key="1">
    <source>
        <dbReference type="Pfam" id="PF19835"/>
    </source>
</evidence>
<accession>A0A222YY63</accession>
<evidence type="ECO:0000313" key="2">
    <source>
        <dbReference type="EMBL" id="ASR76225.1"/>
    </source>
</evidence>
<sequence length="147" mass="17523">MSIEVDYENPWIFEGTPFLSENIDDNFGFVYLITNLTNNRQYIGRKYFWKFRTPKGKKRKVKSESDWKNYYGSCPELKEDIERMGRQNFSRTILSVHKTSGKTNFEETRQLFVNGVLTETLDSGVPRYYNGNILNRYFRKDYYEGDG</sequence>